<dbReference type="InterPro" id="IPR011006">
    <property type="entry name" value="CheY-like_superfamily"/>
</dbReference>
<dbReference type="SUPFAM" id="SSF52172">
    <property type="entry name" value="CheY-like"/>
    <property type="match status" value="1"/>
</dbReference>
<dbReference type="PANTHER" id="PTHR44520:SF2">
    <property type="entry name" value="RESPONSE REGULATOR RCP1"/>
    <property type="match status" value="1"/>
</dbReference>
<feature type="modified residue" description="4-aspartylphosphate" evidence="1">
    <location>
        <position position="63"/>
    </location>
</feature>
<dbReference type="AlphaFoldDB" id="A0A5C5WK33"/>
<gene>
    <name evidence="3" type="primary">rssB</name>
    <name evidence="3" type="ORF">Pla22_29530</name>
</gene>
<sequence length="144" mass="16474">MADNAAKPTVLVIDDDPIDRAIFQRIESRNHLFRRLDLEPYADDALQKLLNKPDELPEIIIVDLNIPRMSGIEFIDAIEAGLPDRVNDLYVIMLTTSAFGNDRQTVERHDIVKAFMTKPIRLEELQDIIGKFQAWNSTKGSRDI</sequence>
<evidence type="ECO:0000313" key="3">
    <source>
        <dbReference type="EMBL" id="TWT50212.1"/>
    </source>
</evidence>
<dbReference type="RefSeq" id="WP_146515479.1">
    <property type="nucleotide sequence ID" value="NZ_SJPI01000002.1"/>
</dbReference>
<dbReference type="Gene3D" id="3.40.50.2300">
    <property type="match status" value="1"/>
</dbReference>
<dbReference type="GO" id="GO:0000160">
    <property type="term" value="P:phosphorelay signal transduction system"/>
    <property type="evidence" value="ECO:0007669"/>
    <property type="project" value="InterPro"/>
</dbReference>
<dbReference type="InterPro" id="IPR001789">
    <property type="entry name" value="Sig_transdc_resp-reg_receiver"/>
</dbReference>
<organism evidence="3 4">
    <name type="scientific">Rubripirellula amarantea</name>
    <dbReference type="NCBI Taxonomy" id="2527999"/>
    <lineage>
        <taxon>Bacteria</taxon>
        <taxon>Pseudomonadati</taxon>
        <taxon>Planctomycetota</taxon>
        <taxon>Planctomycetia</taxon>
        <taxon>Pirellulales</taxon>
        <taxon>Pirellulaceae</taxon>
        <taxon>Rubripirellula</taxon>
    </lineage>
</organism>
<dbReference type="Pfam" id="PF00072">
    <property type="entry name" value="Response_reg"/>
    <property type="match status" value="1"/>
</dbReference>
<accession>A0A5C5WK33</accession>
<dbReference type="OrthoDB" id="195863at2"/>
<keyword evidence="4" id="KW-1185">Reference proteome</keyword>
<keyword evidence="1" id="KW-0597">Phosphoprotein</keyword>
<dbReference type="Proteomes" id="UP000316598">
    <property type="component" value="Unassembled WGS sequence"/>
</dbReference>
<dbReference type="EMBL" id="SJPI01000002">
    <property type="protein sequence ID" value="TWT50212.1"/>
    <property type="molecule type" value="Genomic_DNA"/>
</dbReference>
<feature type="domain" description="Response regulatory" evidence="2">
    <location>
        <begin position="9"/>
        <end position="133"/>
    </location>
</feature>
<evidence type="ECO:0000259" key="2">
    <source>
        <dbReference type="PROSITE" id="PS50110"/>
    </source>
</evidence>
<comment type="caution">
    <text evidence="3">The sequence shown here is derived from an EMBL/GenBank/DDBJ whole genome shotgun (WGS) entry which is preliminary data.</text>
</comment>
<protein>
    <submittedName>
        <fullName evidence="3">Regulator of RpoS</fullName>
    </submittedName>
</protein>
<dbReference type="PROSITE" id="PS50110">
    <property type="entry name" value="RESPONSE_REGULATORY"/>
    <property type="match status" value="1"/>
</dbReference>
<dbReference type="PANTHER" id="PTHR44520">
    <property type="entry name" value="RESPONSE REGULATOR RCP1-RELATED"/>
    <property type="match status" value="1"/>
</dbReference>
<reference evidence="3 4" key="1">
    <citation type="submission" date="2019-02" db="EMBL/GenBank/DDBJ databases">
        <title>Deep-cultivation of Planctomycetes and their phenomic and genomic characterization uncovers novel biology.</title>
        <authorList>
            <person name="Wiegand S."/>
            <person name="Jogler M."/>
            <person name="Boedeker C."/>
            <person name="Pinto D."/>
            <person name="Vollmers J."/>
            <person name="Rivas-Marin E."/>
            <person name="Kohn T."/>
            <person name="Peeters S.H."/>
            <person name="Heuer A."/>
            <person name="Rast P."/>
            <person name="Oberbeckmann S."/>
            <person name="Bunk B."/>
            <person name="Jeske O."/>
            <person name="Meyerdierks A."/>
            <person name="Storesund J.E."/>
            <person name="Kallscheuer N."/>
            <person name="Luecker S."/>
            <person name="Lage O.M."/>
            <person name="Pohl T."/>
            <person name="Merkel B.J."/>
            <person name="Hornburger P."/>
            <person name="Mueller R.-W."/>
            <person name="Bruemmer F."/>
            <person name="Labrenz M."/>
            <person name="Spormann A.M."/>
            <person name="Op Den Camp H."/>
            <person name="Overmann J."/>
            <person name="Amann R."/>
            <person name="Jetten M.S.M."/>
            <person name="Mascher T."/>
            <person name="Medema M.H."/>
            <person name="Devos D.P."/>
            <person name="Kaster A.-K."/>
            <person name="Ovreas L."/>
            <person name="Rohde M."/>
            <person name="Galperin M.Y."/>
            <person name="Jogler C."/>
        </authorList>
    </citation>
    <scope>NUCLEOTIDE SEQUENCE [LARGE SCALE GENOMIC DNA]</scope>
    <source>
        <strain evidence="3 4">Pla22</strain>
    </source>
</reference>
<proteinExistence type="predicted"/>
<name>A0A5C5WK33_9BACT</name>
<dbReference type="InterPro" id="IPR052893">
    <property type="entry name" value="TCS_response_regulator"/>
</dbReference>
<dbReference type="SMART" id="SM00448">
    <property type="entry name" value="REC"/>
    <property type="match status" value="1"/>
</dbReference>
<evidence type="ECO:0000313" key="4">
    <source>
        <dbReference type="Proteomes" id="UP000316598"/>
    </source>
</evidence>
<evidence type="ECO:0000256" key="1">
    <source>
        <dbReference type="PROSITE-ProRule" id="PRU00169"/>
    </source>
</evidence>